<evidence type="ECO:0000313" key="6">
    <source>
        <dbReference type="EMBL" id="MZZ13739.1"/>
    </source>
</evidence>
<reference evidence="5" key="1">
    <citation type="submission" date="2015-06" db="EMBL/GenBank/DDBJ databases">
        <authorList>
            <person name="Radhakrishnan R."/>
            <person name="Underwood A."/>
            <person name="Al-Shahib A."/>
        </authorList>
    </citation>
    <scope>NUCLEOTIDE SEQUENCE</scope>
    <source>
        <strain evidence="5">P19_London_7_VIM_2_05_10</strain>
    </source>
</reference>
<evidence type="ECO:0000313" key="8">
    <source>
        <dbReference type="Proteomes" id="UP000045039"/>
    </source>
</evidence>
<dbReference type="Pfam" id="PF00497">
    <property type="entry name" value="SBP_bac_3"/>
    <property type="match status" value="1"/>
</dbReference>
<dbReference type="EMBL" id="CVVU01000071">
    <property type="protein sequence ID" value="CRO35936.1"/>
    <property type="molecule type" value="Genomic_DNA"/>
</dbReference>
<evidence type="ECO:0000313" key="9">
    <source>
        <dbReference type="Proteomes" id="UP000253594"/>
    </source>
</evidence>
<dbReference type="PANTHER" id="PTHR35936">
    <property type="entry name" value="MEMBRANE-BOUND LYTIC MUREIN TRANSGLYCOSYLASE F"/>
    <property type="match status" value="1"/>
</dbReference>
<comment type="similarity">
    <text evidence="1">Belongs to the bacterial solute-binding protein 3 family.</text>
</comment>
<dbReference type="EMBL" id="WXZT01000011">
    <property type="protein sequence ID" value="MZZ13739.1"/>
    <property type="molecule type" value="Genomic_DNA"/>
</dbReference>
<dbReference type="SMART" id="SM00062">
    <property type="entry name" value="PBPb"/>
    <property type="match status" value="1"/>
</dbReference>
<name>A0A072ZS47_PSEAI</name>
<evidence type="ECO:0000256" key="3">
    <source>
        <dbReference type="SAM" id="SignalP"/>
    </source>
</evidence>
<sequence length="261" mass="28245">MTRTLGSIALSLLLAAPAGAADWTGKVLRLGVDPTYPPLEYKQPDGRLAGFGIEIGEALCAELRARCEWVESNWDGIIPALLSRKIDAIVSSMTITPKRAQHIAFTDRVSNAPSRLVVRRGSALLPDAESLRGKRVGVGQGSNQEAYAKAEWAAKGVRVVSYQNQDQVYADLVMGRLDASLQGAVQASYGFLDKPVGKDFELAGAVLDDPRYFGVGDGIGLRKEDVALREDLNKALATIRANGTYARINARYFDFDLYGTP</sequence>
<organism evidence="5 8">
    <name type="scientific">Pseudomonas aeruginosa</name>
    <dbReference type="NCBI Taxonomy" id="287"/>
    <lineage>
        <taxon>Bacteria</taxon>
        <taxon>Pseudomonadati</taxon>
        <taxon>Pseudomonadota</taxon>
        <taxon>Gammaproteobacteria</taxon>
        <taxon>Pseudomonadales</taxon>
        <taxon>Pseudomonadaceae</taxon>
        <taxon>Pseudomonas</taxon>
    </lineage>
</organism>
<dbReference type="AlphaFoldDB" id="A0A072ZS47"/>
<dbReference type="Proteomes" id="UP000253594">
    <property type="component" value="Unassembled WGS sequence"/>
</dbReference>
<reference evidence="8" key="2">
    <citation type="submission" date="2015-06" db="EMBL/GenBank/DDBJ databases">
        <authorList>
            <person name="Radhakrishnan Rajesh"/>
            <person name="Underwood Anthony"/>
            <person name="Al-Shahib Ali"/>
        </authorList>
    </citation>
    <scope>NUCLEOTIDE SEQUENCE [LARGE SCALE GENOMIC DNA]</scope>
    <source>
        <strain evidence="8">P19_London_7_VIM_2_05_10</strain>
    </source>
</reference>
<feature type="domain" description="Solute-binding protein family 3/N-terminal" evidence="4">
    <location>
        <begin position="27"/>
        <end position="256"/>
    </location>
</feature>
<evidence type="ECO:0000259" key="4">
    <source>
        <dbReference type="SMART" id="SM00062"/>
    </source>
</evidence>
<dbReference type="SMR" id="A0A072ZS47"/>
<dbReference type="InterPro" id="IPR001638">
    <property type="entry name" value="Solute-binding_3/MltF_N"/>
</dbReference>
<dbReference type="eggNOG" id="COG0834">
    <property type="taxonomic scope" value="Bacteria"/>
</dbReference>
<evidence type="ECO:0000313" key="7">
    <source>
        <dbReference type="EMBL" id="RCI74815.1"/>
    </source>
</evidence>
<keyword evidence="2 3" id="KW-0732">Signal</keyword>
<dbReference type="Gene3D" id="3.40.190.10">
    <property type="entry name" value="Periplasmic binding protein-like II"/>
    <property type="match status" value="2"/>
</dbReference>
<dbReference type="CDD" id="cd13703">
    <property type="entry name" value="PBP2_HisJ_LAO"/>
    <property type="match status" value="1"/>
</dbReference>
<dbReference type="EMBL" id="QORE01000287">
    <property type="protein sequence ID" value="RCI74815.1"/>
    <property type="molecule type" value="Genomic_DNA"/>
</dbReference>
<feature type="signal peptide" evidence="3">
    <location>
        <begin position="1"/>
        <end position="20"/>
    </location>
</feature>
<reference evidence="6" key="4">
    <citation type="submission" date="2020-01" db="EMBL/GenBank/DDBJ databases">
        <title>Bacteria Cultured from War Wounds Associated with the Conflict in Eastern Ukraine.</title>
        <authorList>
            <person name="Snesrud E."/>
            <person name="Galac M.R."/>
            <person name="Mc Gann P."/>
            <person name="Valentine K."/>
            <person name="Viacheslav K."/>
        </authorList>
    </citation>
    <scope>NUCLEOTIDE SEQUENCE</scope>
    <source>
        <strain evidence="6">VNMU148</strain>
    </source>
</reference>
<accession>A0A072ZS47</accession>
<reference evidence="7 9" key="3">
    <citation type="submission" date="2018-07" db="EMBL/GenBank/DDBJ databases">
        <title>Mechanisms of high-level aminoglycoside resistance among Gram-negative pathogens in Brazil.</title>
        <authorList>
            <person name="Ballaben A.S."/>
            <person name="Darini A.L.C."/>
            <person name="Doi Y."/>
        </authorList>
    </citation>
    <scope>NUCLEOTIDE SEQUENCE [LARGE SCALE GENOMIC DNA]</scope>
    <source>
        <strain evidence="7 9">B2-305</strain>
    </source>
</reference>
<dbReference type="RefSeq" id="WP_003114013.1">
    <property type="nucleotide sequence ID" value="NZ_AP014839.1"/>
</dbReference>
<dbReference type="SUPFAM" id="SSF53850">
    <property type="entry name" value="Periplasmic binding protein-like II"/>
    <property type="match status" value="1"/>
</dbReference>
<dbReference type="OMA" id="CVWVESS"/>
<evidence type="ECO:0000313" key="5">
    <source>
        <dbReference type="EMBL" id="CRO35936.1"/>
    </source>
</evidence>
<gene>
    <name evidence="5" type="primary">hisJ</name>
    <name evidence="7" type="ORF">DT376_10950</name>
    <name evidence="6" type="ORF">GUL26_15920</name>
    <name evidence="5" type="ORF">PAERUG_P19_London_7_VIM_2_05_10_01439</name>
</gene>
<evidence type="ECO:0000256" key="1">
    <source>
        <dbReference type="ARBA" id="ARBA00010333"/>
    </source>
</evidence>
<dbReference type="PANTHER" id="PTHR35936:SF13">
    <property type="entry name" value="HISTIDINE-BINDING PERIPLASMIC PROTEIN"/>
    <property type="match status" value="1"/>
</dbReference>
<proteinExistence type="inferred from homology"/>
<evidence type="ECO:0000256" key="2">
    <source>
        <dbReference type="ARBA" id="ARBA00022729"/>
    </source>
</evidence>
<dbReference type="Proteomes" id="UP000644192">
    <property type="component" value="Unassembled WGS sequence"/>
</dbReference>
<feature type="chain" id="PRO_5015028068" evidence="3">
    <location>
        <begin position="21"/>
        <end position="261"/>
    </location>
</feature>
<comment type="caution">
    <text evidence="5">The sequence shown here is derived from an EMBL/GenBank/DDBJ whole genome shotgun (WGS) entry which is preliminary data.</text>
</comment>
<protein>
    <submittedName>
        <fullName evidence="7">ABC transporter substrate-binding protein</fullName>
    </submittedName>
    <submittedName>
        <fullName evidence="5">Histidine-binding periplasmic protein</fullName>
    </submittedName>
    <submittedName>
        <fullName evidence="6">Transporter substrate-binding domain-containing protein</fullName>
    </submittedName>
</protein>
<dbReference type="Proteomes" id="UP000045039">
    <property type="component" value="Unassembled WGS sequence"/>
</dbReference>
<accession>A0A1S1C441</accession>